<dbReference type="GO" id="GO:0005829">
    <property type="term" value="C:cytosol"/>
    <property type="evidence" value="ECO:0007669"/>
    <property type="project" value="GOC"/>
</dbReference>
<protein>
    <recommendedName>
        <fullName evidence="5">Vacuolar protein sorting-associated protein 17</fullName>
    </recommendedName>
</protein>
<proteinExistence type="inferred from homology"/>
<dbReference type="GO" id="GO:0042147">
    <property type="term" value="P:retrograde transport, endosome to Golgi"/>
    <property type="evidence" value="ECO:0007669"/>
    <property type="project" value="TreeGrafter"/>
</dbReference>
<evidence type="ECO:0000256" key="3">
    <source>
        <dbReference type="ARBA" id="ARBA00023054"/>
    </source>
</evidence>
<dbReference type="EMBL" id="ML121638">
    <property type="protein sequence ID" value="RPB18354.1"/>
    <property type="molecule type" value="Genomic_DNA"/>
</dbReference>
<dbReference type="FunCoup" id="A0A3N4L632">
    <property type="interactions" value="52"/>
</dbReference>
<evidence type="ECO:0000256" key="1">
    <source>
        <dbReference type="ARBA" id="ARBA00022448"/>
    </source>
</evidence>
<dbReference type="GO" id="GO:0032266">
    <property type="term" value="F:phosphatidylinositol-3-phosphate binding"/>
    <property type="evidence" value="ECO:0007669"/>
    <property type="project" value="TreeGrafter"/>
</dbReference>
<dbReference type="PANTHER" id="PTHR47433:SF1">
    <property type="entry name" value="VACUOLAR PROTEIN SORTING-ASSOCIATED PROTEIN 17"/>
    <property type="match status" value="1"/>
</dbReference>
<feature type="compositionally biased region" description="Low complexity" evidence="6">
    <location>
        <begin position="547"/>
        <end position="559"/>
    </location>
</feature>
<keyword evidence="2" id="KW-0653">Protein transport</keyword>
<dbReference type="InParanoid" id="A0A3N4L632"/>
<dbReference type="OrthoDB" id="9976382at2759"/>
<evidence type="ECO:0000259" key="7">
    <source>
        <dbReference type="SMART" id="SM00312"/>
    </source>
</evidence>
<evidence type="ECO:0000313" key="8">
    <source>
        <dbReference type="EMBL" id="RPB18354.1"/>
    </source>
</evidence>
<dbReference type="Proteomes" id="UP000267821">
    <property type="component" value="Unassembled WGS sequence"/>
</dbReference>
<gene>
    <name evidence="8" type="ORF">L211DRAFT_843708</name>
</gene>
<organism evidence="8 9">
    <name type="scientific">Terfezia boudieri ATCC MYA-4762</name>
    <dbReference type="NCBI Taxonomy" id="1051890"/>
    <lineage>
        <taxon>Eukaryota</taxon>
        <taxon>Fungi</taxon>
        <taxon>Dikarya</taxon>
        <taxon>Ascomycota</taxon>
        <taxon>Pezizomycotina</taxon>
        <taxon>Pezizomycetes</taxon>
        <taxon>Pezizales</taxon>
        <taxon>Pezizaceae</taxon>
        <taxon>Terfezia</taxon>
    </lineage>
</organism>
<keyword evidence="1" id="KW-0813">Transport</keyword>
<dbReference type="SUPFAM" id="SSF64268">
    <property type="entry name" value="PX domain"/>
    <property type="match status" value="1"/>
</dbReference>
<dbReference type="FunFam" id="3.30.1520.10:FF:000034">
    <property type="entry name" value="Vacuolar protein sorting-associated protein 17"/>
    <property type="match status" value="1"/>
</dbReference>
<accession>A0A3N4L632</accession>
<evidence type="ECO:0000313" key="9">
    <source>
        <dbReference type="Proteomes" id="UP000267821"/>
    </source>
</evidence>
<dbReference type="InterPro" id="IPR036871">
    <property type="entry name" value="PX_dom_sf"/>
</dbReference>
<feature type="compositionally biased region" description="Low complexity" evidence="6">
    <location>
        <begin position="162"/>
        <end position="172"/>
    </location>
</feature>
<feature type="compositionally biased region" description="Polar residues" evidence="6">
    <location>
        <begin position="1"/>
        <end position="14"/>
    </location>
</feature>
<dbReference type="GO" id="GO:0006886">
    <property type="term" value="P:intracellular protein transport"/>
    <property type="evidence" value="ECO:0007669"/>
    <property type="project" value="TreeGrafter"/>
</dbReference>
<keyword evidence="3" id="KW-0175">Coiled coil</keyword>
<dbReference type="InterPro" id="IPR053055">
    <property type="entry name" value="VPS17"/>
</dbReference>
<sequence>MDYSTSSDFDNNPFANEGGFGNNHSSSSRPMFGTDEHSGFGQDDHRRFQVAAPAGLFGGEDNSPAGGLFDEHHNDTAAVEEVPGSAGGSEEVHRTESPLLAGEQQQQQSLLCNQQSDEQHQKHPPSPVPRQSREVLHQHKHDHPHQHQQPQQRRQVSGGDTRGQAQGQRQVQQYRLQAKVAALERLGRKDPVIRFDVHTNLPRFRTTQFRDVRRTHPEFVKLAEHLLSNNPECFVPAVPPPSTSAGVGTEEDDARVRGLMQRWLNYVCGNEVLMRDEEMILFVESDSGYSPVVRKKQPATGVRRRVIKQFAPPPDETPELAEARPIVKAFYLGTMETGHKVDRVVKTRRGLGLAESDLGIKFNNLSTQEPHPGLSNALRKLGKTIQQVGDYHAAQATSEAYTLGDPLQYHSSDAFIVKETLTNRQIIQRELEQAKANTKSKESTAARLRAGSSLKKEKTDEAIAATDEARHAEDELNQKFTRVTSNLVQERRRWFHRTSMDLRSSIRDYVLRQIEAERRLLSTLESVRPDIRAIDSSGGLSRLGRDAPPASRRASVAASQGPRGDAWSGAPRSGASMRSSSVVPGLDGGVSPVNGGPGVEGVAKAGAALPGIEEVSGAAGLGEDEDDRLDAKNAASRLATSTF</sequence>
<dbReference type="InterPro" id="IPR001683">
    <property type="entry name" value="PX_dom"/>
</dbReference>
<feature type="region of interest" description="Disordered" evidence="6">
    <location>
        <begin position="535"/>
        <end position="603"/>
    </location>
</feature>
<feature type="compositionally biased region" description="Low complexity" evidence="6">
    <location>
        <begin position="102"/>
        <end position="115"/>
    </location>
</feature>
<dbReference type="InterPro" id="IPR027267">
    <property type="entry name" value="AH/BAR_dom_sf"/>
</dbReference>
<dbReference type="GO" id="GO:0005768">
    <property type="term" value="C:endosome"/>
    <property type="evidence" value="ECO:0007669"/>
    <property type="project" value="TreeGrafter"/>
</dbReference>
<dbReference type="FunFam" id="1.20.1270.60:FF:000046">
    <property type="entry name" value="Vacuolar protein sorting-associated protein 17"/>
    <property type="match status" value="1"/>
</dbReference>
<reference evidence="8 9" key="1">
    <citation type="journal article" date="2018" name="Nat. Ecol. Evol.">
        <title>Pezizomycetes genomes reveal the molecular basis of ectomycorrhizal truffle lifestyle.</title>
        <authorList>
            <person name="Murat C."/>
            <person name="Payen T."/>
            <person name="Noel B."/>
            <person name="Kuo A."/>
            <person name="Morin E."/>
            <person name="Chen J."/>
            <person name="Kohler A."/>
            <person name="Krizsan K."/>
            <person name="Balestrini R."/>
            <person name="Da Silva C."/>
            <person name="Montanini B."/>
            <person name="Hainaut M."/>
            <person name="Levati E."/>
            <person name="Barry K.W."/>
            <person name="Belfiori B."/>
            <person name="Cichocki N."/>
            <person name="Clum A."/>
            <person name="Dockter R.B."/>
            <person name="Fauchery L."/>
            <person name="Guy J."/>
            <person name="Iotti M."/>
            <person name="Le Tacon F."/>
            <person name="Lindquist E.A."/>
            <person name="Lipzen A."/>
            <person name="Malagnac F."/>
            <person name="Mello A."/>
            <person name="Molinier V."/>
            <person name="Miyauchi S."/>
            <person name="Poulain J."/>
            <person name="Riccioni C."/>
            <person name="Rubini A."/>
            <person name="Sitrit Y."/>
            <person name="Splivallo R."/>
            <person name="Traeger S."/>
            <person name="Wang M."/>
            <person name="Zifcakova L."/>
            <person name="Wipf D."/>
            <person name="Zambonelli A."/>
            <person name="Paolocci F."/>
            <person name="Nowrousian M."/>
            <person name="Ottonello S."/>
            <person name="Baldrian P."/>
            <person name="Spatafora J.W."/>
            <person name="Henrissat B."/>
            <person name="Nagy L.G."/>
            <person name="Aury J.M."/>
            <person name="Wincker P."/>
            <person name="Grigoriev I.V."/>
            <person name="Bonfante P."/>
            <person name="Martin F.M."/>
        </authorList>
    </citation>
    <scope>NUCLEOTIDE SEQUENCE [LARGE SCALE GENOMIC DNA]</scope>
    <source>
        <strain evidence="8 9">ATCC MYA-4762</strain>
    </source>
</reference>
<name>A0A3N4L632_9PEZI</name>
<feature type="region of interest" description="Disordered" evidence="6">
    <location>
        <begin position="437"/>
        <end position="461"/>
    </location>
</feature>
<evidence type="ECO:0000256" key="4">
    <source>
        <dbReference type="ARBA" id="ARBA00060860"/>
    </source>
</evidence>
<feature type="domain" description="PX" evidence="7">
    <location>
        <begin position="174"/>
        <end position="286"/>
    </location>
</feature>
<dbReference type="GO" id="GO:0030905">
    <property type="term" value="C:retromer, tubulation complex"/>
    <property type="evidence" value="ECO:0007669"/>
    <property type="project" value="TreeGrafter"/>
</dbReference>
<dbReference type="CDD" id="cd06891">
    <property type="entry name" value="PX_Vps17p"/>
    <property type="match status" value="1"/>
</dbReference>
<evidence type="ECO:0000256" key="2">
    <source>
        <dbReference type="ARBA" id="ARBA00022927"/>
    </source>
</evidence>
<keyword evidence="9" id="KW-1185">Reference proteome</keyword>
<feature type="region of interest" description="Disordered" evidence="6">
    <location>
        <begin position="1"/>
        <end position="71"/>
    </location>
</feature>
<evidence type="ECO:0000256" key="5">
    <source>
        <dbReference type="ARBA" id="ARBA00073022"/>
    </source>
</evidence>
<dbReference type="InterPro" id="IPR015404">
    <property type="entry name" value="Vps5_C"/>
</dbReference>
<comment type="similarity">
    <text evidence="4">Belongs to the VPS17 family.</text>
</comment>
<dbReference type="AlphaFoldDB" id="A0A3N4L632"/>
<dbReference type="STRING" id="1051890.A0A3N4L632"/>
<dbReference type="Gene3D" id="1.20.1270.60">
    <property type="entry name" value="Arfaptin homology (AH) domain/BAR domain"/>
    <property type="match status" value="1"/>
</dbReference>
<dbReference type="SMART" id="SM00312">
    <property type="entry name" value="PX"/>
    <property type="match status" value="1"/>
</dbReference>
<dbReference type="Pfam" id="PF00787">
    <property type="entry name" value="PX"/>
    <property type="match status" value="1"/>
</dbReference>
<dbReference type="Pfam" id="PF09325">
    <property type="entry name" value="Vps5"/>
    <property type="match status" value="1"/>
</dbReference>
<dbReference type="InterPro" id="IPR037907">
    <property type="entry name" value="Vps17_PX"/>
</dbReference>
<feature type="region of interest" description="Disordered" evidence="6">
    <location>
        <begin position="102"/>
        <end position="172"/>
    </location>
</feature>
<dbReference type="PANTHER" id="PTHR47433">
    <property type="entry name" value="VACUOLAR PROTEIN SORTING-ASSOCIATED PROTEIN 17"/>
    <property type="match status" value="1"/>
</dbReference>
<evidence type="ECO:0000256" key="6">
    <source>
        <dbReference type="SAM" id="MobiDB-lite"/>
    </source>
</evidence>
<dbReference type="Gene3D" id="3.30.1520.10">
    <property type="entry name" value="Phox-like domain"/>
    <property type="match status" value="1"/>
</dbReference>
<feature type="compositionally biased region" description="Basic and acidic residues" evidence="6">
    <location>
        <begin position="34"/>
        <end position="47"/>
    </location>
</feature>